<evidence type="ECO:0000256" key="12">
    <source>
        <dbReference type="ARBA" id="ARBA00023139"/>
    </source>
</evidence>
<comment type="similarity">
    <text evidence="2">Belongs to the BexD/CtrA/VexA family.</text>
</comment>
<keyword evidence="12" id="KW-0564">Palmitate</keyword>
<dbReference type="InterPro" id="IPR049712">
    <property type="entry name" value="Poly_export"/>
</dbReference>
<evidence type="ECO:0000259" key="17">
    <source>
        <dbReference type="Pfam" id="PF22461"/>
    </source>
</evidence>
<accession>A0A1K1RUD9</accession>
<dbReference type="InterPro" id="IPR054765">
    <property type="entry name" value="SLBB_dom"/>
</dbReference>
<dbReference type="Gene3D" id="3.10.560.10">
    <property type="entry name" value="Outer membrane lipoprotein wza domain like"/>
    <property type="match status" value="1"/>
</dbReference>
<evidence type="ECO:0000256" key="6">
    <source>
        <dbReference type="ARBA" id="ARBA00022692"/>
    </source>
</evidence>
<keyword evidence="8" id="KW-0625">Polysaccharide transport</keyword>
<sequence>MRITYSILILFICLAMLSSCATQNIMTVSKQEQNTQKLDSIFAFNDHYTYTLRKDDKINVSVWDNDDLSVGSIYGIYNSNEVYGKWLMLDDSGYVSIPKLGKINLFGLSVNAAKEKLTLAFKKWIVNPIVDVKVLNKEVTVLGELKAPGKILLEKENNTLLELIGKAGDFDFYANKKKIQVIRIVNSQPVSFIADLSRLKDLAATNIQIHPGDIIYVPSRRGKEWDRRAGSTIVPIASAISTAVLLTKIF</sequence>
<evidence type="ECO:0000256" key="11">
    <source>
        <dbReference type="ARBA" id="ARBA00023136"/>
    </source>
</evidence>
<dbReference type="STRING" id="1004.SAMN05661012_04288"/>
<dbReference type="PROSITE" id="PS51257">
    <property type="entry name" value="PROKAR_LIPOPROTEIN"/>
    <property type="match status" value="1"/>
</dbReference>
<gene>
    <name evidence="18" type="ORF">SAMN05661012_04288</name>
</gene>
<dbReference type="Pfam" id="PF02563">
    <property type="entry name" value="Poly_export"/>
    <property type="match status" value="1"/>
</dbReference>
<feature type="signal peptide" evidence="15">
    <location>
        <begin position="1"/>
        <end position="21"/>
    </location>
</feature>
<evidence type="ECO:0000313" key="19">
    <source>
        <dbReference type="Proteomes" id="UP000183788"/>
    </source>
</evidence>
<evidence type="ECO:0000256" key="15">
    <source>
        <dbReference type="SAM" id="SignalP"/>
    </source>
</evidence>
<keyword evidence="9" id="KW-0406">Ion transport</keyword>
<proteinExistence type="inferred from homology"/>
<dbReference type="GO" id="GO:0015159">
    <property type="term" value="F:polysaccharide transmembrane transporter activity"/>
    <property type="evidence" value="ECO:0007669"/>
    <property type="project" value="InterPro"/>
</dbReference>
<comment type="subcellular location">
    <subcellularLocation>
        <location evidence="1">Cell outer membrane</location>
        <topology evidence="1">Multi-pass membrane protein</topology>
    </subcellularLocation>
</comment>
<keyword evidence="5" id="KW-0762">Sugar transport</keyword>
<evidence type="ECO:0000256" key="10">
    <source>
        <dbReference type="ARBA" id="ARBA00023114"/>
    </source>
</evidence>
<dbReference type="GO" id="GO:0006811">
    <property type="term" value="P:monoatomic ion transport"/>
    <property type="evidence" value="ECO:0007669"/>
    <property type="project" value="UniProtKB-KW"/>
</dbReference>
<keyword evidence="11" id="KW-0472">Membrane</keyword>
<evidence type="ECO:0000256" key="2">
    <source>
        <dbReference type="ARBA" id="ARBA00009450"/>
    </source>
</evidence>
<evidence type="ECO:0000256" key="4">
    <source>
        <dbReference type="ARBA" id="ARBA00022452"/>
    </source>
</evidence>
<evidence type="ECO:0000256" key="14">
    <source>
        <dbReference type="ARBA" id="ARBA00023288"/>
    </source>
</evidence>
<evidence type="ECO:0000256" key="8">
    <source>
        <dbReference type="ARBA" id="ARBA00023047"/>
    </source>
</evidence>
<dbReference type="EMBL" id="FPIZ01000014">
    <property type="protein sequence ID" value="SFW75776.1"/>
    <property type="molecule type" value="Genomic_DNA"/>
</dbReference>
<dbReference type="AlphaFoldDB" id="A0A1K1RUD9"/>
<evidence type="ECO:0000313" key="18">
    <source>
        <dbReference type="EMBL" id="SFW75776.1"/>
    </source>
</evidence>
<dbReference type="GO" id="GO:0015288">
    <property type="term" value="F:porin activity"/>
    <property type="evidence" value="ECO:0007669"/>
    <property type="project" value="UniProtKB-KW"/>
</dbReference>
<dbReference type="InterPro" id="IPR003715">
    <property type="entry name" value="Poly_export_N"/>
</dbReference>
<keyword evidence="3" id="KW-0813">Transport</keyword>
<evidence type="ECO:0000256" key="7">
    <source>
        <dbReference type="ARBA" id="ARBA00022729"/>
    </source>
</evidence>
<dbReference type="Proteomes" id="UP000183788">
    <property type="component" value="Unassembled WGS sequence"/>
</dbReference>
<keyword evidence="7 15" id="KW-0732">Signal</keyword>
<feature type="chain" id="PRO_5012973051" evidence="15">
    <location>
        <begin position="22"/>
        <end position="250"/>
    </location>
</feature>
<feature type="domain" description="SLBB" evidence="17">
    <location>
        <begin position="137"/>
        <end position="217"/>
    </location>
</feature>
<dbReference type="Pfam" id="PF22461">
    <property type="entry name" value="SLBB_2"/>
    <property type="match status" value="1"/>
</dbReference>
<evidence type="ECO:0000256" key="9">
    <source>
        <dbReference type="ARBA" id="ARBA00023065"/>
    </source>
</evidence>
<name>A0A1K1RUD9_9BACT</name>
<dbReference type="PANTHER" id="PTHR33619:SF3">
    <property type="entry name" value="POLYSACCHARIDE EXPORT PROTEIN GFCE-RELATED"/>
    <property type="match status" value="1"/>
</dbReference>
<evidence type="ECO:0000256" key="5">
    <source>
        <dbReference type="ARBA" id="ARBA00022597"/>
    </source>
</evidence>
<dbReference type="GO" id="GO:0009279">
    <property type="term" value="C:cell outer membrane"/>
    <property type="evidence" value="ECO:0007669"/>
    <property type="project" value="UniProtKB-SubCell"/>
</dbReference>
<keyword evidence="6" id="KW-0812">Transmembrane</keyword>
<protein>
    <submittedName>
        <fullName evidence="18">Polysaccharide export outer membrane protein</fullName>
    </submittedName>
</protein>
<evidence type="ECO:0000256" key="1">
    <source>
        <dbReference type="ARBA" id="ARBA00004571"/>
    </source>
</evidence>
<dbReference type="GO" id="GO:0046930">
    <property type="term" value="C:pore complex"/>
    <property type="evidence" value="ECO:0007669"/>
    <property type="project" value="UniProtKB-KW"/>
</dbReference>
<reference evidence="18 19" key="1">
    <citation type="submission" date="2016-11" db="EMBL/GenBank/DDBJ databases">
        <authorList>
            <person name="Jaros S."/>
            <person name="Januszkiewicz K."/>
            <person name="Wedrychowicz H."/>
        </authorList>
    </citation>
    <scope>NUCLEOTIDE SEQUENCE [LARGE SCALE GENOMIC DNA]</scope>
    <source>
        <strain evidence="18 19">DSM 784</strain>
    </source>
</reference>
<keyword evidence="10" id="KW-0626">Porin</keyword>
<organism evidence="18 19">
    <name type="scientific">Chitinophaga sancti</name>
    <dbReference type="NCBI Taxonomy" id="1004"/>
    <lineage>
        <taxon>Bacteria</taxon>
        <taxon>Pseudomonadati</taxon>
        <taxon>Bacteroidota</taxon>
        <taxon>Chitinophagia</taxon>
        <taxon>Chitinophagales</taxon>
        <taxon>Chitinophagaceae</taxon>
        <taxon>Chitinophaga</taxon>
    </lineage>
</organism>
<dbReference type="PANTHER" id="PTHR33619">
    <property type="entry name" value="POLYSACCHARIDE EXPORT PROTEIN GFCE-RELATED"/>
    <property type="match status" value="1"/>
</dbReference>
<evidence type="ECO:0000256" key="13">
    <source>
        <dbReference type="ARBA" id="ARBA00023237"/>
    </source>
</evidence>
<keyword evidence="14" id="KW-0449">Lipoprotein</keyword>
<evidence type="ECO:0000256" key="3">
    <source>
        <dbReference type="ARBA" id="ARBA00022448"/>
    </source>
</evidence>
<keyword evidence="13" id="KW-0998">Cell outer membrane</keyword>
<keyword evidence="4" id="KW-1134">Transmembrane beta strand</keyword>
<feature type="domain" description="Polysaccharide export protein N-terminal" evidence="16">
    <location>
        <begin position="47"/>
        <end position="134"/>
    </location>
</feature>
<evidence type="ECO:0000259" key="16">
    <source>
        <dbReference type="Pfam" id="PF02563"/>
    </source>
</evidence>